<dbReference type="AlphaFoldDB" id="A0A9Q1I1H8"/>
<dbReference type="CDD" id="cd20635">
    <property type="entry name" value="CYP39A1"/>
    <property type="match status" value="1"/>
</dbReference>
<comment type="similarity">
    <text evidence="1">Belongs to the cytochrome P450 family.</text>
</comment>
<dbReference type="GO" id="GO:0042632">
    <property type="term" value="P:cholesterol homeostasis"/>
    <property type="evidence" value="ECO:0007669"/>
    <property type="project" value="TreeGrafter"/>
</dbReference>
<dbReference type="InterPro" id="IPR001128">
    <property type="entry name" value="Cyt_P450"/>
</dbReference>
<keyword evidence="9" id="KW-1185">Reference proteome</keyword>
<dbReference type="Proteomes" id="UP001152803">
    <property type="component" value="Unassembled WGS sequence"/>
</dbReference>
<dbReference type="InterPro" id="IPR002403">
    <property type="entry name" value="Cyt_P450_E_grp-IV"/>
</dbReference>
<accession>A0A9Q1I1H8</accession>
<dbReference type="PRINTS" id="PR00465">
    <property type="entry name" value="EP450IV"/>
</dbReference>
<dbReference type="SUPFAM" id="SSF48264">
    <property type="entry name" value="Cytochrome P450"/>
    <property type="match status" value="1"/>
</dbReference>
<dbReference type="PANTHER" id="PTHR24304">
    <property type="entry name" value="CYTOCHROME P450 FAMILY 7"/>
    <property type="match status" value="1"/>
</dbReference>
<evidence type="ECO:0000256" key="6">
    <source>
        <dbReference type="PIRSR" id="PIRSR602403-1"/>
    </source>
</evidence>
<name>A0A9Q1I1H8_CONCO</name>
<feature type="chain" id="PRO_5040328159" description="24-hydroxycholesterol 7-alpha-hydroxylase" evidence="7">
    <location>
        <begin position="27"/>
        <end position="634"/>
    </location>
</feature>
<keyword evidence="5" id="KW-0753">Steroid metabolism</keyword>
<feature type="binding site" description="axial binding residue" evidence="6">
    <location>
        <position position="427"/>
    </location>
    <ligand>
        <name>heme</name>
        <dbReference type="ChEBI" id="CHEBI:30413"/>
    </ligand>
    <ligandPart>
        <name>Fe</name>
        <dbReference type="ChEBI" id="CHEBI:18248"/>
    </ligandPart>
</feature>
<keyword evidence="7" id="KW-0732">Signal</keyword>
<dbReference type="Gene3D" id="1.10.630.10">
    <property type="entry name" value="Cytochrome P450"/>
    <property type="match status" value="1"/>
</dbReference>
<organism evidence="8 9">
    <name type="scientific">Conger conger</name>
    <name type="common">Conger eel</name>
    <name type="synonym">Muraena conger</name>
    <dbReference type="NCBI Taxonomy" id="82655"/>
    <lineage>
        <taxon>Eukaryota</taxon>
        <taxon>Metazoa</taxon>
        <taxon>Chordata</taxon>
        <taxon>Craniata</taxon>
        <taxon>Vertebrata</taxon>
        <taxon>Euteleostomi</taxon>
        <taxon>Actinopterygii</taxon>
        <taxon>Neopterygii</taxon>
        <taxon>Teleostei</taxon>
        <taxon>Anguilliformes</taxon>
        <taxon>Congridae</taxon>
        <taxon>Conger</taxon>
    </lineage>
</organism>
<evidence type="ECO:0008006" key="10">
    <source>
        <dbReference type="Google" id="ProtNLM"/>
    </source>
</evidence>
<dbReference type="InterPro" id="IPR036396">
    <property type="entry name" value="Cyt_P450_sf"/>
</dbReference>
<evidence type="ECO:0000256" key="4">
    <source>
        <dbReference type="ARBA" id="ARBA00023004"/>
    </source>
</evidence>
<evidence type="ECO:0000313" key="8">
    <source>
        <dbReference type="EMBL" id="KAJ8275183.1"/>
    </source>
</evidence>
<keyword evidence="4 6" id="KW-0408">Iron</keyword>
<dbReference type="PANTHER" id="PTHR24304:SF2">
    <property type="entry name" value="24-HYDROXYCHOLESTEROL 7-ALPHA-HYDROXYLASE"/>
    <property type="match status" value="1"/>
</dbReference>
<keyword evidence="5" id="KW-0443">Lipid metabolism</keyword>
<sequence length="634" mass="71692">MPTPRHILGWFLTLLVLEETWRRGRRRVLEQKRHGGWRRKQSLVIIQADRAQATSPAQTFEFGKAPLDFIAQARAKYGPVFTVFAAGKRLTFVTLHEDFRTFFMSKDVDFEQAVQEPVHHTASISKESFYRFHPACNTLIKGRLTPGNLPMLSSHLCDEFNDHLELLGREGSGGLSDLVRSVMYPAVMSNLLGKSNSPGCPDTVQEFKEKFRIYDEGFEYGSQIPDIFLRDWAKSKQWLLSLLDDMVLNAEGNRSTENGFKTLLQHLVTTITDKFLPNYGLLMLWASLANAIPITFWALAFILSDPSAYRTAVEQITTVLKDQGTERTAVAAEEMQQMTYVKWCILEAIRLRAPGAITRRVVRPLRLQNYVIPPGDLLIVSPYWAHRNPKYFPDPEEFKPERWEKADLVKNVFLEGFVAFGGGRNQCPGRWYALMEMQMFVALILYKYEFTLLDPLPSHSSLHLVGTQQPEGPCRVQYRHRYASDGYTSHSAMKGEHLFPKMRGATFYQRFYLLGGEELLVLQSSVWDPVLGDGFHQITDFNDLPTSLFACNVDQSVFEEQEGKPSSVSTGGESAMVVPAGNLRPAVLFASGDAVISRLDERSLTFRLSCPSDRCFPPLPTHQRGSVSRAAGGV</sequence>
<dbReference type="GO" id="GO:0008396">
    <property type="term" value="F:oxysterol 7-alpha-hydroxylase activity"/>
    <property type="evidence" value="ECO:0007669"/>
    <property type="project" value="TreeGrafter"/>
</dbReference>
<evidence type="ECO:0000256" key="3">
    <source>
        <dbReference type="ARBA" id="ARBA00022723"/>
    </source>
</evidence>
<dbReference type="Pfam" id="PF00067">
    <property type="entry name" value="p450"/>
    <property type="match status" value="1"/>
</dbReference>
<evidence type="ECO:0000256" key="1">
    <source>
        <dbReference type="ARBA" id="ARBA00010617"/>
    </source>
</evidence>
<evidence type="ECO:0000256" key="5">
    <source>
        <dbReference type="ARBA" id="ARBA00023221"/>
    </source>
</evidence>
<comment type="cofactor">
    <cofactor evidence="6">
        <name>heme</name>
        <dbReference type="ChEBI" id="CHEBI:30413"/>
    </cofactor>
</comment>
<feature type="signal peptide" evidence="7">
    <location>
        <begin position="1"/>
        <end position="26"/>
    </location>
</feature>
<reference evidence="8" key="1">
    <citation type="journal article" date="2023" name="Science">
        <title>Genome structures resolve the early diversification of teleost fishes.</title>
        <authorList>
            <person name="Parey E."/>
            <person name="Louis A."/>
            <person name="Montfort J."/>
            <person name="Bouchez O."/>
            <person name="Roques C."/>
            <person name="Iampietro C."/>
            <person name="Lluch J."/>
            <person name="Castinel A."/>
            <person name="Donnadieu C."/>
            <person name="Desvignes T."/>
            <person name="Floi Bucao C."/>
            <person name="Jouanno E."/>
            <person name="Wen M."/>
            <person name="Mejri S."/>
            <person name="Dirks R."/>
            <person name="Jansen H."/>
            <person name="Henkel C."/>
            <person name="Chen W.J."/>
            <person name="Zahm M."/>
            <person name="Cabau C."/>
            <person name="Klopp C."/>
            <person name="Thompson A.W."/>
            <person name="Robinson-Rechavi M."/>
            <person name="Braasch I."/>
            <person name="Lecointre G."/>
            <person name="Bobe J."/>
            <person name="Postlethwait J.H."/>
            <person name="Berthelot C."/>
            <person name="Roest Crollius H."/>
            <person name="Guiguen Y."/>
        </authorList>
    </citation>
    <scope>NUCLEOTIDE SEQUENCE</scope>
    <source>
        <strain evidence="8">Concon-B</strain>
    </source>
</reference>
<dbReference type="EMBL" id="JAFJMO010000006">
    <property type="protein sequence ID" value="KAJ8275183.1"/>
    <property type="molecule type" value="Genomic_DNA"/>
</dbReference>
<dbReference type="GO" id="GO:0006699">
    <property type="term" value="P:bile acid biosynthetic process"/>
    <property type="evidence" value="ECO:0007669"/>
    <property type="project" value="TreeGrafter"/>
</dbReference>
<dbReference type="InterPro" id="IPR050529">
    <property type="entry name" value="CYP450_sterol_14alpha_dmase"/>
</dbReference>
<proteinExistence type="inferred from homology"/>
<keyword evidence="2 6" id="KW-0349">Heme</keyword>
<comment type="caution">
    <text evidence="8">The sequence shown here is derived from an EMBL/GenBank/DDBJ whole genome shotgun (WGS) entry which is preliminary data.</text>
</comment>
<evidence type="ECO:0000256" key="2">
    <source>
        <dbReference type="ARBA" id="ARBA00022617"/>
    </source>
</evidence>
<dbReference type="GO" id="GO:0020037">
    <property type="term" value="F:heme binding"/>
    <property type="evidence" value="ECO:0007669"/>
    <property type="project" value="InterPro"/>
</dbReference>
<protein>
    <recommendedName>
        <fullName evidence="10">24-hydroxycholesterol 7-alpha-hydroxylase</fullName>
    </recommendedName>
</protein>
<dbReference type="GO" id="GO:0005506">
    <property type="term" value="F:iron ion binding"/>
    <property type="evidence" value="ECO:0007669"/>
    <property type="project" value="InterPro"/>
</dbReference>
<keyword evidence="3 6" id="KW-0479">Metal-binding</keyword>
<evidence type="ECO:0000313" key="9">
    <source>
        <dbReference type="Proteomes" id="UP001152803"/>
    </source>
</evidence>
<dbReference type="OrthoDB" id="6692864at2759"/>
<gene>
    <name evidence="8" type="ORF">COCON_G00098080</name>
</gene>
<evidence type="ECO:0000256" key="7">
    <source>
        <dbReference type="SAM" id="SignalP"/>
    </source>
</evidence>